<dbReference type="EMBL" id="CP036298">
    <property type="protein sequence ID" value="QDV25089.1"/>
    <property type="molecule type" value="Genomic_DNA"/>
</dbReference>
<dbReference type="SUPFAM" id="SSF54637">
    <property type="entry name" value="Thioesterase/thiol ester dehydrase-isomerase"/>
    <property type="match status" value="1"/>
</dbReference>
<dbReference type="PANTHER" id="PTHR43664:SF1">
    <property type="entry name" value="BETA-METHYLMALYL-COA DEHYDRATASE"/>
    <property type="match status" value="1"/>
</dbReference>
<dbReference type="Pfam" id="PF01575">
    <property type="entry name" value="MaoC_dehydratas"/>
    <property type="match status" value="1"/>
</dbReference>
<reference evidence="2 3" key="1">
    <citation type="submission" date="2019-02" db="EMBL/GenBank/DDBJ databases">
        <title>Deep-cultivation of Planctomycetes and their phenomic and genomic characterization uncovers novel biology.</title>
        <authorList>
            <person name="Wiegand S."/>
            <person name="Jogler M."/>
            <person name="Boedeker C."/>
            <person name="Pinto D."/>
            <person name="Vollmers J."/>
            <person name="Rivas-Marin E."/>
            <person name="Kohn T."/>
            <person name="Peeters S.H."/>
            <person name="Heuer A."/>
            <person name="Rast P."/>
            <person name="Oberbeckmann S."/>
            <person name="Bunk B."/>
            <person name="Jeske O."/>
            <person name="Meyerdierks A."/>
            <person name="Storesund J.E."/>
            <person name="Kallscheuer N."/>
            <person name="Luecker S."/>
            <person name="Lage O.M."/>
            <person name="Pohl T."/>
            <person name="Merkel B.J."/>
            <person name="Hornburger P."/>
            <person name="Mueller R.-W."/>
            <person name="Bruemmer F."/>
            <person name="Labrenz M."/>
            <person name="Spormann A.M."/>
            <person name="Op den Camp H."/>
            <person name="Overmann J."/>
            <person name="Amann R."/>
            <person name="Jetten M.S.M."/>
            <person name="Mascher T."/>
            <person name="Medema M.H."/>
            <person name="Devos D.P."/>
            <person name="Kaster A.-K."/>
            <person name="Ovreas L."/>
            <person name="Rohde M."/>
            <person name="Galperin M.Y."/>
            <person name="Jogler C."/>
        </authorList>
    </citation>
    <scope>NUCLEOTIDE SEQUENCE [LARGE SCALE GENOMIC DNA]</scope>
    <source>
        <strain evidence="2 3">Q31a</strain>
    </source>
</reference>
<dbReference type="InterPro" id="IPR052342">
    <property type="entry name" value="MCH/BMMD"/>
</dbReference>
<dbReference type="RefSeq" id="WP_145079708.1">
    <property type="nucleotide sequence ID" value="NZ_CP036298.1"/>
</dbReference>
<proteinExistence type="predicted"/>
<gene>
    <name evidence="2" type="primary">paaZ</name>
    <name evidence="2" type="ORF">Q31a_34110</name>
</gene>
<dbReference type="KEGG" id="ahel:Q31a_34110"/>
<evidence type="ECO:0000313" key="2">
    <source>
        <dbReference type="EMBL" id="QDV25089.1"/>
    </source>
</evidence>
<accession>A0A518G949</accession>
<sequence>MTDSLYLEDLKPGAVWTSRGRTVTETDIVSFAGLSGDYDPIHMDHEHASQTPYGRPIAHGMLGLSFMTGLSSTCPLVHTLALVRVADWQFLLPVYVGDTVHVVTQVETLTPRGRRSGEVVWFRKLLNQKGECVQSGRIVTLVSSQSFLPRSRPVTPARKLSEFAKPQAVVRVDSLLDS</sequence>
<feature type="domain" description="MaoC-like" evidence="1">
    <location>
        <begin position="17"/>
        <end position="109"/>
    </location>
</feature>
<evidence type="ECO:0000259" key="1">
    <source>
        <dbReference type="Pfam" id="PF01575"/>
    </source>
</evidence>
<dbReference type="InterPro" id="IPR029069">
    <property type="entry name" value="HotDog_dom_sf"/>
</dbReference>
<dbReference type="Gene3D" id="3.10.129.10">
    <property type="entry name" value="Hotdog Thioesterase"/>
    <property type="match status" value="1"/>
</dbReference>
<keyword evidence="3" id="KW-1185">Reference proteome</keyword>
<dbReference type="Proteomes" id="UP000318017">
    <property type="component" value="Chromosome"/>
</dbReference>
<organism evidence="2 3">
    <name type="scientific">Aureliella helgolandensis</name>
    <dbReference type="NCBI Taxonomy" id="2527968"/>
    <lineage>
        <taxon>Bacteria</taxon>
        <taxon>Pseudomonadati</taxon>
        <taxon>Planctomycetota</taxon>
        <taxon>Planctomycetia</taxon>
        <taxon>Pirellulales</taxon>
        <taxon>Pirellulaceae</taxon>
        <taxon>Aureliella</taxon>
    </lineage>
</organism>
<dbReference type="OrthoDB" id="9801625at2"/>
<dbReference type="PANTHER" id="PTHR43664">
    <property type="entry name" value="MONOAMINE OXIDASE-RELATED"/>
    <property type="match status" value="1"/>
</dbReference>
<dbReference type="InterPro" id="IPR002539">
    <property type="entry name" value="MaoC-like_dom"/>
</dbReference>
<protein>
    <submittedName>
        <fullName evidence="2">Bifunctional protein PaaZ</fullName>
    </submittedName>
</protein>
<evidence type="ECO:0000313" key="3">
    <source>
        <dbReference type="Proteomes" id="UP000318017"/>
    </source>
</evidence>
<name>A0A518G949_9BACT</name>
<dbReference type="AlphaFoldDB" id="A0A518G949"/>